<accession>A0A0A8Y0K9</accession>
<name>A0A0A8Y0K9_ARUDO</name>
<dbReference type="AlphaFoldDB" id="A0A0A8Y0K9"/>
<reference evidence="1" key="1">
    <citation type="submission" date="2014-09" db="EMBL/GenBank/DDBJ databases">
        <authorList>
            <person name="Magalhaes I.L.F."/>
            <person name="Oliveira U."/>
            <person name="Santos F.R."/>
            <person name="Vidigal T.H.D.A."/>
            <person name="Brescovit A.D."/>
            <person name="Santos A.J."/>
        </authorList>
    </citation>
    <scope>NUCLEOTIDE SEQUENCE</scope>
    <source>
        <tissue evidence="1">Shoot tissue taken approximately 20 cm above the soil surface</tissue>
    </source>
</reference>
<reference evidence="1" key="2">
    <citation type="journal article" date="2015" name="Data Brief">
        <title>Shoot transcriptome of the giant reed, Arundo donax.</title>
        <authorList>
            <person name="Barrero R.A."/>
            <person name="Guerrero F.D."/>
            <person name="Moolhuijzen P."/>
            <person name="Goolsby J.A."/>
            <person name="Tidwell J."/>
            <person name="Bellgard S.E."/>
            <person name="Bellgard M.I."/>
        </authorList>
    </citation>
    <scope>NUCLEOTIDE SEQUENCE</scope>
    <source>
        <tissue evidence="1">Shoot tissue taken approximately 20 cm above the soil surface</tissue>
    </source>
</reference>
<evidence type="ECO:0000313" key="1">
    <source>
        <dbReference type="EMBL" id="JAD18475.1"/>
    </source>
</evidence>
<organism evidence="1">
    <name type="scientific">Arundo donax</name>
    <name type="common">Giant reed</name>
    <name type="synonym">Donax arundinaceus</name>
    <dbReference type="NCBI Taxonomy" id="35708"/>
    <lineage>
        <taxon>Eukaryota</taxon>
        <taxon>Viridiplantae</taxon>
        <taxon>Streptophyta</taxon>
        <taxon>Embryophyta</taxon>
        <taxon>Tracheophyta</taxon>
        <taxon>Spermatophyta</taxon>
        <taxon>Magnoliopsida</taxon>
        <taxon>Liliopsida</taxon>
        <taxon>Poales</taxon>
        <taxon>Poaceae</taxon>
        <taxon>PACMAD clade</taxon>
        <taxon>Arundinoideae</taxon>
        <taxon>Arundineae</taxon>
        <taxon>Arundo</taxon>
    </lineage>
</organism>
<protein>
    <submittedName>
        <fullName evidence="1">Uncharacterized protein</fullName>
    </submittedName>
</protein>
<proteinExistence type="predicted"/>
<dbReference type="EMBL" id="GBRH01279420">
    <property type="protein sequence ID" value="JAD18475.1"/>
    <property type="molecule type" value="Transcribed_RNA"/>
</dbReference>
<sequence>MRSEILFGMVIFPVGTRNIHAHTFDFSWVKRIFKES</sequence>